<evidence type="ECO:0000256" key="2">
    <source>
        <dbReference type="PIRSR" id="PIRSR613078-2"/>
    </source>
</evidence>
<gene>
    <name evidence="3" type="ORF">AVDCRST_MAG93-4466</name>
</gene>
<dbReference type="Gene3D" id="3.40.50.1240">
    <property type="entry name" value="Phosphoglycerate mutase-like"/>
    <property type="match status" value="1"/>
</dbReference>
<evidence type="ECO:0000313" key="3">
    <source>
        <dbReference type="EMBL" id="CAA9299013.1"/>
    </source>
</evidence>
<feature type="binding site" evidence="2">
    <location>
        <position position="58"/>
    </location>
    <ligand>
        <name>substrate</name>
    </ligand>
</feature>
<dbReference type="SMART" id="SM00855">
    <property type="entry name" value="PGAM"/>
    <property type="match status" value="1"/>
</dbReference>
<dbReference type="InterPro" id="IPR050275">
    <property type="entry name" value="PGM_Phosphatase"/>
</dbReference>
<feature type="active site" description="Proton donor/acceptor" evidence="1">
    <location>
        <position position="82"/>
    </location>
</feature>
<dbReference type="PANTHER" id="PTHR48100">
    <property type="entry name" value="BROAD-SPECIFICITY PHOSPHATASE YOR283W-RELATED"/>
    <property type="match status" value="1"/>
</dbReference>
<dbReference type="GO" id="GO:0043755">
    <property type="term" value="F:alpha-ribazole phosphatase activity"/>
    <property type="evidence" value="ECO:0007669"/>
    <property type="project" value="UniProtKB-EC"/>
</dbReference>
<dbReference type="EMBL" id="CADCTR010001501">
    <property type="protein sequence ID" value="CAA9299013.1"/>
    <property type="molecule type" value="Genomic_DNA"/>
</dbReference>
<organism evidence="3">
    <name type="scientific">uncultured Chloroflexia bacterium</name>
    <dbReference type="NCBI Taxonomy" id="1672391"/>
    <lineage>
        <taxon>Bacteria</taxon>
        <taxon>Bacillati</taxon>
        <taxon>Chloroflexota</taxon>
        <taxon>Chloroflexia</taxon>
        <taxon>environmental samples</taxon>
    </lineage>
</organism>
<dbReference type="InterPro" id="IPR029033">
    <property type="entry name" value="His_PPase_superfam"/>
</dbReference>
<dbReference type="InterPro" id="IPR013078">
    <property type="entry name" value="His_Pase_superF_clade-1"/>
</dbReference>
<dbReference type="GO" id="GO:0005737">
    <property type="term" value="C:cytoplasm"/>
    <property type="evidence" value="ECO:0007669"/>
    <property type="project" value="TreeGrafter"/>
</dbReference>
<sequence length="206" mass="22797">MTDVWLARHGATAWSAADLMCGSSDIELAPEGQVQAVLLAQRLAGEKLDAIYTSPLLRAVETAAPIAAQHQIMPVTVADLREMDFGSWEGQPRDAIIRDDGERYRAWQHNPDVVCPTNGEGAYTVVERAARALADIVERHPEQTVLLVAHRTVNRILLCHLLGLPIRLYRDRIAQGICALNRFRVDHEGQVQITLMNDVAHVQRGG</sequence>
<keyword evidence="3" id="KW-0378">Hydrolase</keyword>
<protein>
    <submittedName>
        <fullName evidence="3">Alpha-ribazole-5'-phosphate phosphatase</fullName>
        <ecNumber evidence="3">3.1.3.73</ecNumber>
    </submittedName>
</protein>
<feature type="active site" description="Tele-phosphohistidine intermediate" evidence="1">
    <location>
        <position position="9"/>
    </location>
</feature>
<dbReference type="EC" id="3.1.3.73" evidence="3"/>
<dbReference type="Pfam" id="PF00300">
    <property type="entry name" value="His_Phos_1"/>
    <property type="match status" value="1"/>
</dbReference>
<reference evidence="3" key="1">
    <citation type="submission" date="2020-02" db="EMBL/GenBank/DDBJ databases">
        <authorList>
            <person name="Meier V. D."/>
        </authorList>
    </citation>
    <scope>NUCLEOTIDE SEQUENCE</scope>
    <source>
        <strain evidence="3">AVDCRST_MAG93</strain>
    </source>
</reference>
<dbReference type="PANTHER" id="PTHR48100:SF1">
    <property type="entry name" value="HISTIDINE PHOSPHATASE FAMILY PROTEIN-RELATED"/>
    <property type="match status" value="1"/>
</dbReference>
<proteinExistence type="predicted"/>
<dbReference type="CDD" id="cd07067">
    <property type="entry name" value="HP_PGM_like"/>
    <property type="match status" value="1"/>
</dbReference>
<dbReference type="AlphaFoldDB" id="A0A6J4K8T3"/>
<name>A0A6J4K8T3_9CHLR</name>
<accession>A0A6J4K8T3</accession>
<evidence type="ECO:0000256" key="1">
    <source>
        <dbReference type="PIRSR" id="PIRSR613078-1"/>
    </source>
</evidence>
<dbReference type="SUPFAM" id="SSF53254">
    <property type="entry name" value="Phosphoglycerate mutase-like"/>
    <property type="match status" value="1"/>
</dbReference>